<dbReference type="PANTHER" id="PTHR30625">
    <property type="entry name" value="PROTEIN TOLQ"/>
    <property type="match status" value="1"/>
</dbReference>
<dbReference type="STRING" id="1307763.L21SP4_00081"/>
<protein>
    <submittedName>
        <fullName evidence="9">Biopolymer transport protein ExbB</fullName>
    </submittedName>
</protein>
<evidence type="ECO:0000256" key="1">
    <source>
        <dbReference type="ARBA" id="ARBA00004651"/>
    </source>
</evidence>
<evidence type="ECO:0000256" key="2">
    <source>
        <dbReference type="ARBA" id="ARBA00022475"/>
    </source>
</evidence>
<dbReference type="Pfam" id="PF01618">
    <property type="entry name" value="MotA_ExbB"/>
    <property type="match status" value="1"/>
</dbReference>
<evidence type="ECO:0000256" key="3">
    <source>
        <dbReference type="ARBA" id="ARBA00022692"/>
    </source>
</evidence>
<keyword evidence="5 7" id="KW-0472">Membrane</keyword>
<evidence type="ECO:0000256" key="6">
    <source>
        <dbReference type="RuleBase" id="RU004057"/>
    </source>
</evidence>
<dbReference type="GO" id="GO:0005886">
    <property type="term" value="C:plasma membrane"/>
    <property type="evidence" value="ECO:0007669"/>
    <property type="project" value="UniProtKB-SubCell"/>
</dbReference>
<evidence type="ECO:0000259" key="8">
    <source>
        <dbReference type="Pfam" id="PF01618"/>
    </source>
</evidence>
<keyword evidence="4 7" id="KW-1133">Transmembrane helix</keyword>
<keyword evidence="6" id="KW-0653">Protein transport</keyword>
<reference evidence="9 10" key="2">
    <citation type="journal article" date="2016" name="ISME J.">
        <title>Characterization of the first cultured representative of Verrucomicrobia subdivision 5 indicates the proposal of a novel phylum.</title>
        <authorList>
            <person name="Spring S."/>
            <person name="Bunk B."/>
            <person name="Sproer C."/>
            <person name="Schumann P."/>
            <person name="Rohde M."/>
            <person name="Tindall B.J."/>
            <person name="Klenk H.P."/>
        </authorList>
    </citation>
    <scope>NUCLEOTIDE SEQUENCE [LARGE SCALE GENOMIC DNA]</scope>
    <source>
        <strain evidence="9 10">L21-Fru-AB</strain>
    </source>
</reference>
<accession>A0A0G3EAT1</accession>
<comment type="similarity">
    <text evidence="6">Belongs to the exbB/tolQ family.</text>
</comment>
<evidence type="ECO:0000313" key="10">
    <source>
        <dbReference type="Proteomes" id="UP000035268"/>
    </source>
</evidence>
<organism evidence="9 10">
    <name type="scientific">Kiritimatiella glycovorans</name>
    <dbReference type="NCBI Taxonomy" id="1307763"/>
    <lineage>
        <taxon>Bacteria</taxon>
        <taxon>Pseudomonadati</taxon>
        <taxon>Kiritimatiellota</taxon>
        <taxon>Kiritimatiellia</taxon>
        <taxon>Kiritimatiellales</taxon>
        <taxon>Kiritimatiellaceae</taxon>
        <taxon>Kiritimatiella</taxon>
    </lineage>
</organism>
<keyword evidence="6" id="KW-0813">Transport</keyword>
<dbReference type="PANTHER" id="PTHR30625:SF17">
    <property type="entry name" value="TOLQ-RELATED"/>
    <property type="match status" value="1"/>
</dbReference>
<gene>
    <name evidence="9" type="primary">exbB_2</name>
    <name evidence="9" type="ORF">L21SP4_00081</name>
</gene>
<dbReference type="AlphaFoldDB" id="A0A0G3EAT1"/>
<sequence length="227" mass="23655">MITFLAAAGTSSFFRVVADGGALGIVLWTVLALLSLAACSLVVDSLIRVRRARLLPAGLLALIEEAARERDLQKVRARCEAEPGPLSAILLAGIERSSEGIEAMRESAAAAAEMEREKLLQRVHFLSVVGNLTPMCGLLGTVQGMILAFATLGTEAGAAKNAMLALNISQALYTTAAGLLIAVPALGCFHVFRNRASKILLALESASLDLAGRLGGGCGEGREDETP</sequence>
<keyword evidence="2" id="KW-1003">Cell membrane</keyword>
<evidence type="ECO:0000256" key="7">
    <source>
        <dbReference type="SAM" id="Phobius"/>
    </source>
</evidence>
<dbReference type="GO" id="GO:0017038">
    <property type="term" value="P:protein import"/>
    <property type="evidence" value="ECO:0007669"/>
    <property type="project" value="TreeGrafter"/>
</dbReference>
<evidence type="ECO:0000313" key="9">
    <source>
        <dbReference type="EMBL" id="AKJ63368.1"/>
    </source>
</evidence>
<dbReference type="InterPro" id="IPR050790">
    <property type="entry name" value="ExbB/TolQ_transport"/>
</dbReference>
<name>A0A0G3EAT1_9BACT</name>
<dbReference type="KEGG" id="vbl:L21SP4_00081"/>
<dbReference type="Proteomes" id="UP000035268">
    <property type="component" value="Chromosome"/>
</dbReference>
<reference evidence="10" key="1">
    <citation type="submission" date="2015-02" db="EMBL/GenBank/DDBJ databases">
        <title>Description and complete genome sequence of the first cultured representative of the subdivision 5 of the Verrucomicrobia phylum.</title>
        <authorList>
            <person name="Spring S."/>
            <person name="Bunk B."/>
            <person name="Sproer C."/>
            <person name="Klenk H.-P."/>
        </authorList>
    </citation>
    <scope>NUCLEOTIDE SEQUENCE [LARGE SCALE GENOMIC DNA]</scope>
    <source>
        <strain evidence="10">L21-Fru-AB</strain>
    </source>
</reference>
<evidence type="ECO:0000256" key="4">
    <source>
        <dbReference type="ARBA" id="ARBA00022989"/>
    </source>
</evidence>
<dbReference type="OrthoDB" id="4045at2"/>
<dbReference type="RefSeq" id="WP_052880808.1">
    <property type="nucleotide sequence ID" value="NZ_CP010904.1"/>
</dbReference>
<proteinExistence type="inferred from homology"/>
<feature type="transmembrane region" description="Helical" evidence="7">
    <location>
        <begin position="171"/>
        <end position="192"/>
    </location>
</feature>
<evidence type="ECO:0000256" key="5">
    <source>
        <dbReference type="ARBA" id="ARBA00023136"/>
    </source>
</evidence>
<feature type="transmembrane region" description="Helical" evidence="7">
    <location>
        <begin position="123"/>
        <end position="151"/>
    </location>
</feature>
<comment type="subcellular location">
    <subcellularLocation>
        <location evidence="1">Cell membrane</location>
        <topology evidence="1">Multi-pass membrane protein</topology>
    </subcellularLocation>
    <subcellularLocation>
        <location evidence="6">Membrane</location>
        <topology evidence="6">Multi-pass membrane protein</topology>
    </subcellularLocation>
</comment>
<feature type="domain" description="MotA/TolQ/ExbB proton channel" evidence="8">
    <location>
        <begin position="85"/>
        <end position="204"/>
    </location>
</feature>
<dbReference type="InterPro" id="IPR002898">
    <property type="entry name" value="MotA_ExbB_proton_chnl"/>
</dbReference>
<feature type="transmembrane region" description="Helical" evidence="7">
    <location>
        <begin position="28"/>
        <end position="47"/>
    </location>
</feature>
<keyword evidence="3 7" id="KW-0812">Transmembrane</keyword>
<keyword evidence="10" id="KW-1185">Reference proteome</keyword>
<dbReference type="EMBL" id="CP010904">
    <property type="protein sequence ID" value="AKJ63368.1"/>
    <property type="molecule type" value="Genomic_DNA"/>
</dbReference>